<evidence type="ECO:0000256" key="3">
    <source>
        <dbReference type="ARBA" id="ARBA00022630"/>
    </source>
</evidence>
<evidence type="ECO:0000256" key="4">
    <source>
        <dbReference type="ARBA" id="ARBA00022827"/>
    </source>
</evidence>
<dbReference type="Gene3D" id="3.50.50.60">
    <property type="entry name" value="FAD/NAD(P)-binding domain"/>
    <property type="match status" value="1"/>
</dbReference>
<dbReference type="InterPro" id="IPR000172">
    <property type="entry name" value="GMC_OxRdtase_N"/>
</dbReference>
<feature type="domain" description="Glucose-methanol-choline oxidoreductase N-terminal" evidence="9">
    <location>
        <begin position="94"/>
        <end position="117"/>
    </location>
</feature>
<dbReference type="Pfam" id="PF00732">
    <property type="entry name" value="GMC_oxred_N"/>
    <property type="match status" value="1"/>
</dbReference>
<dbReference type="Pfam" id="PF05199">
    <property type="entry name" value="GMC_oxred_C"/>
    <property type="match status" value="1"/>
</dbReference>
<dbReference type="AlphaFoldDB" id="A0A8H6VJK9"/>
<evidence type="ECO:0000259" key="10">
    <source>
        <dbReference type="PROSITE" id="PS00624"/>
    </source>
</evidence>
<gene>
    <name evidence="11" type="ORF">HII31_03823</name>
</gene>
<evidence type="ECO:0000256" key="1">
    <source>
        <dbReference type="ARBA" id="ARBA00001974"/>
    </source>
</evidence>
<dbReference type="SUPFAM" id="SSF51905">
    <property type="entry name" value="FAD/NAD(P)-binding domain"/>
    <property type="match status" value="1"/>
</dbReference>
<feature type="binding site" evidence="7">
    <location>
        <begin position="534"/>
        <end position="535"/>
    </location>
    <ligand>
        <name>FAD</name>
        <dbReference type="ChEBI" id="CHEBI:57692"/>
    </ligand>
</feature>
<dbReference type="PANTHER" id="PTHR11552:SF201">
    <property type="entry name" value="GLUCOSE-METHANOL-CHOLINE OXIDOREDUCTASE N-TERMINAL DOMAIN-CONTAINING PROTEIN"/>
    <property type="match status" value="1"/>
</dbReference>
<evidence type="ECO:0000256" key="6">
    <source>
        <dbReference type="PIRSR" id="PIRSR000137-1"/>
    </source>
</evidence>
<evidence type="ECO:0000256" key="5">
    <source>
        <dbReference type="ARBA" id="ARBA00023002"/>
    </source>
</evidence>
<keyword evidence="3 8" id="KW-0285">Flavoprotein</keyword>
<dbReference type="PIRSF" id="PIRSF000137">
    <property type="entry name" value="Alcohol_oxidase"/>
    <property type="match status" value="1"/>
</dbReference>
<evidence type="ECO:0000313" key="11">
    <source>
        <dbReference type="EMBL" id="KAF7194863.1"/>
    </source>
</evidence>
<dbReference type="Gene3D" id="3.30.560.10">
    <property type="entry name" value="Glucose Oxidase, domain 3"/>
    <property type="match status" value="1"/>
</dbReference>
<keyword evidence="4 7" id="KW-0274">FAD</keyword>
<dbReference type="PROSITE" id="PS00623">
    <property type="entry name" value="GMC_OXRED_1"/>
    <property type="match status" value="1"/>
</dbReference>
<evidence type="ECO:0000256" key="7">
    <source>
        <dbReference type="PIRSR" id="PIRSR000137-2"/>
    </source>
</evidence>
<dbReference type="SUPFAM" id="SSF54373">
    <property type="entry name" value="FAD-linked reductases, C-terminal domain"/>
    <property type="match status" value="1"/>
</dbReference>
<feature type="active site" description="Proton donor" evidence="6">
    <location>
        <position position="535"/>
    </location>
</feature>
<dbReference type="GO" id="GO:0016614">
    <property type="term" value="F:oxidoreductase activity, acting on CH-OH group of donors"/>
    <property type="evidence" value="ECO:0007669"/>
    <property type="project" value="InterPro"/>
</dbReference>
<dbReference type="InterPro" id="IPR007867">
    <property type="entry name" value="GMC_OxRtase_C"/>
</dbReference>
<dbReference type="PANTHER" id="PTHR11552">
    <property type="entry name" value="GLUCOSE-METHANOL-CHOLINE GMC OXIDOREDUCTASE"/>
    <property type="match status" value="1"/>
</dbReference>
<name>A0A8H6VJK9_9PEZI</name>
<dbReference type="InterPro" id="IPR012132">
    <property type="entry name" value="GMC_OxRdtase"/>
</dbReference>
<keyword evidence="12" id="KW-1185">Reference proteome</keyword>
<evidence type="ECO:0000256" key="8">
    <source>
        <dbReference type="RuleBase" id="RU003968"/>
    </source>
</evidence>
<reference evidence="11" key="1">
    <citation type="submission" date="2020-04" db="EMBL/GenBank/DDBJ databases">
        <title>Draft genome resource of the tomato pathogen Pseudocercospora fuligena.</title>
        <authorList>
            <person name="Zaccaron A."/>
        </authorList>
    </citation>
    <scope>NUCLEOTIDE SEQUENCE</scope>
    <source>
        <strain evidence="11">PF001</strain>
    </source>
</reference>
<dbReference type="Proteomes" id="UP000660729">
    <property type="component" value="Unassembled WGS sequence"/>
</dbReference>
<sequence length="604" mass="66190">MTTDTMTPEAFTAKKFDYLIIGGGTAGLVIAARLSENGKFNVGVLEAGYDIPENTPAVSVPGQFGDGIGTEYDWKFETTPQKELSDRKLPWPRGKALGGSSALNFMTWNRPSGDDLDAWERLGCEGWGWRDMLPFYKKSENFIEPDAQTKARYSQHYDTVAHGKGGPVTISFCKEYSDAHQFWHESMNNLGVATNEAPMSGSNTGAWTSFSAVNPETATREYAASAYLAPSKHRDNLSVLTGATVRNIFIEKADEEWVAKGVSFEHSGSTHTVHASREIILSAGSVKSPQILELSGIGNPSILRKAGIECKVHNMNVGENLQDHLLTATIYEIDPSVLSPDDLRNDPEKATAADNEYKTRRTGLRTWLAGSFAYIPIETLVSGNKDDLAALASRLPAQAASARDQTIANRISNPSSNHGYVEYIFDVGNWNPSTPVKPGKKYATLLQILQYAFSRGSIHLNPTAPFQDPIINPQYFENEGEIDLEIQIHGAEFGKKILETEPLKSFVKDRAWPPKDVTKEEWKEWMLANMTTDWHPVGTCAMGKSVEDGGVVDPRLRVFGVKDLRVADASIMPLQISAHLQATVYAIGEKAASMILEDAGVAAA</sequence>
<protein>
    <submittedName>
        <fullName evidence="11">Dehydrogenase citC</fullName>
    </submittedName>
</protein>
<evidence type="ECO:0000259" key="9">
    <source>
        <dbReference type="PROSITE" id="PS00623"/>
    </source>
</evidence>
<feature type="active site" description="Proton acceptor" evidence="6">
    <location>
        <position position="579"/>
    </location>
</feature>
<evidence type="ECO:0000313" key="12">
    <source>
        <dbReference type="Proteomes" id="UP000660729"/>
    </source>
</evidence>
<comment type="cofactor">
    <cofactor evidence="1 7">
        <name>FAD</name>
        <dbReference type="ChEBI" id="CHEBI:57692"/>
    </cofactor>
</comment>
<organism evidence="11 12">
    <name type="scientific">Pseudocercospora fuligena</name>
    <dbReference type="NCBI Taxonomy" id="685502"/>
    <lineage>
        <taxon>Eukaryota</taxon>
        <taxon>Fungi</taxon>
        <taxon>Dikarya</taxon>
        <taxon>Ascomycota</taxon>
        <taxon>Pezizomycotina</taxon>
        <taxon>Dothideomycetes</taxon>
        <taxon>Dothideomycetidae</taxon>
        <taxon>Mycosphaerellales</taxon>
        <taxon>Mycosphaerellaceae</taxon>
        <taxon>Pseudocercospora</taxon>
    </lineage>
</organism>
<feature type="domain" description="Glucose-methanol-choline oxidoreductase N-terminal" evidence="10">
    <location>
        <begin position="284"/>
        <end position="298"/>
    </location>
</feature>
<comment type="similarity">
    <text evidence="2 8">Belongs to the GMC oxidoreductase family.</text>
</comment>
<dbReference type="EMBL" id="JABCIY010000051">
    <property type="protein sequence ID" value="KAF7194863.1"/>
    <property type="molecule type" value="Genomic_DNA"/>
</dbReference>
<dbReference type="PROSITE" id="PS00624">
    <property type="entry name" value="GMC_OXRED_2"/>
    <property type="match status" value="1"/>
</dbReference>
<dbReference type="GO" id="GO:0050660">
    <property type="term" value="F:flavin adenine dinucleotide binding"/>
    <property type="evidence" value="ECO:0007669"/>
    <property type="project" value="InterPro"/>
</dbReference>
<comment type="caution">
    <text evidence="11">The sequence shown here is derived from an EMBL/GenBank/DDBJ whole genome shotgun (WGS) entry which is preliminary data.</text>
</comment>
<dbReference type="OrthoDB" id="269227at2759"/>
<dbReference type="InterPro" id="IPR036188">
    <property type="entry name" value="FAD/NAD-bd_sf"/>
</dbReference>
<feature type="binding site" evidence="7">
    <location>
        <position position="245"/>
    </location>
    <ligand>
        <name>FAD</name>
        <dbReference type="ChEBI" id="CHEBI:57692"/>
    </ligand>
</feature>
<keyword evidence="5" id="KW-0560">Oxidoreductase</keyword>
<proteinExistence type="inferred from homology"/>
<accession>A0A8H6VJK9</accession>
<evidence type="ECO:0000256" key="2">
    <source>
        <dbReference type="ARBA" id="ARBA00010790"/>
    </source>
</evidence>